<reference evidence="3 4" key="3">
    <citation type="journal article" date="2017" name="G3 (Bethesda)">
        <title>Comparative analysis highlights variable genome content of wheat rusts and divergence of the mating loci.</title>
        <authorList>
            <person name="Cuomo C.A."/>
            <person name="Bakkeren G."/>
            <person name="Khalil H.B."/>
            <person name="Panwar V."/>
            <person name="Joly D."/>
            <person name="Linning R."/>
            <person name="Sakthikumar S."/>
            <person name="Song X."/>
            <person name="Adiconis X."/>
            <person name="Fan L."/>
            <person name="Goldberg J.M."/>
            <person name="Levin J.Z."/>
            <person name="Young S."/>
            <person name="Zeng Q."/>
            <person name="Anikster Y."/>
            <person name="Bruce M."/>
            <person name="Wang M."/>
            <person name="Yin C."/>
            <person name="McCallum B."/>
            <person name="Szabo L.J."/>
            <person name="Hulbert S."/>
            <person name="Chen X."/>
            <person name="Fellers J.P."/>
        </authorList>
    </citation>
    <scope>NUCLEOTIDE SEQUENCE</scope>
    <source>
        <strain evidence="4">Isolate 1-1 / race 1 (BBBD)</strain>
        <strain evidence="3">isolate 1-1 / race 1 (BBBD)</strain>
    </source>
</reference>
<evidence type="ECO:0000313" key="3">
    <source>
        <dbReference type="EnsemblFungi" id="PTTG_00777-t43_1-p1"/>
    </source>
</evidence>
<accession>A0A0C4EJ60</accession>
<dbReference type="EnsemblFungi" id="PTTG_00777-t43_1">
    <property type="protein sequence ID" value="PTTG_00777-t43_1-p1"/>
    <property type="gene ID" value="PTTG_00777"/>
</dbReference>
<evidence type="ECO:0000256" key="1">
    <source>
        <dbReference type="SAM" id="MobiDB-lite"/>
    </source>
</evidence>
<dbReference type="VEuPathDB" id="FungiDB:PTTG_00777"/>
<reference evidence="2" key="2">
    <citation type="submission" date="2016-05" db="EMBL/GenBank/DDBJ databases">
        <title>Comparative analysis highlights variable genome content of wheat rusts and divergence of the mating loci.</title>
        <authorList>
            <person name="Cuomo C.A."/>
            <person name="Bakkeren G."/>
            <person name="Szabo L."/>
            <person name="Khalil H."/>
            <person name="Joly D."/>
            <person name="Goldberg J."/>
            <person name="Young S."/>
            <person name="Zeng Q."/>
            <person name="Fellers J."/>
        </authorList>
    </citation>
    <scope>NUCLEOTIDE SEQUENCE [LARGE SCALE GENOMIC DNA]</scope>
    <source>
        <strain evidence="2">1-1 BBBD Race 1</strain>
    </source>
</reference>
<feature type="compositionally biased region" description="Polar residues" evidence="1">
    <location>
        <begin position="86"/>
        <end position="103"/>
    </location>
</feature>
<organism evidence="2">
    <name type="scientific">Puccinia triticina (isolate 1-1 / race 1 (BBBD))</name>
    <name type="common">Brown leaf rust fungus</name>
    <dbReference type="NCBI Taxonomy" id="630390"/>
    <lineage>
        <taxon>Eukaryota</taxon>
        <taxon>Fungi</taxon>
        <taxon>Dikarya</taxon>
        <taxon>Basidiomycota</taxon>
        <taxon>Pucciniomycotina</taxon>
        <taxon>Pucciniomycetes</taxon>
        <taxon>Pucciniales</taxon>
        <taxon>Pucciniaceae</taxon>
        <taxon>Puccinia</taxon>
    </lineage>
</organism>
<evidence type="ECO:0000313" key="2">
    <source>
        <dbReference type="EMBL" id="OAV94875.1"/>
    </source>
</evidence>
<reference evidence="3" key="4">
    <citation type="submission" date="2025-05" db="UniProtKB">
        <authorList>
            <consortium name="EnsemblFungi"/>
        </authorList>
    </citation>
    <scope>IDENTIFICATION</scope>
    <source>
        <strain evidence="3">isolate 1-1 / race 1 (BBBD)</strain>
    </source>
</reference>
<dbReference type="EMBL" id="ADAS02000035">
    <property type="protein sequence ID" value="OAV94875.1"/>
    <property type="molecule type" value="Genomic_DNA"/>
</dbReference>
<gene>
    <name evidence="2" type="ORF">PTTG_00777</name>
</gene>
<proteinExistence type="predicted"/>
<keyword evidence="4" id="KW-1185">Reference proteome</keyword>
<feature type="region of interest" description="Disordered" evidence="1">
    <location>
        <begin position="20"/>
        <end position="103"/>
    </location>
</feature>
<protein>
    <submittedName>
        <fullName evidence="2 3">Uncharacterized protein</fullName>
    </submittedName>
</protein>
<dbReference type="AlphaFoldDB" id="A0A0C4EJ60"/>
<sequence length="103" mass="10938">MTDQLQDLTNNVKRLAQASLDKTPEIEDQISQQTGNKILTTKGSKAKKPKTTPPKDCMTLASSKTPFEASAPMGQATPMEGPLASSRDTTTGDNASETTAVEL</sequence>
<evidence type="ECO:0000313" key="4">
    <source>
        <dbReference type="Proteomes" id="UP000005240"/>
    </source>
</evidence>
<dbReference type="Proteomes" id="UP000005240">
    <property type="component" value="Unassembled WGS sequence"/>
</dbReference>
<reference evidence="2" key="1">
    <citation type="submission" date="2009-11" db="EMBL/GenBank/DDBJ databases">
        <authorList>
            <consortium name="The Broad Institute Genome Sequencing Platform"/>
            <person name="Ward D."/>
            <person name="Feldgarden M."/>
            <person name="Earl A."/>
            <person name="Young S.K."/>
            <person name="Zeng Q."/>
            <person name="Koehrsen M."/>
            <person name="Alvarado L."/>
            <person name="Berlin A."/>
            <person name="Bochicchio J."/>
            <person name="Borenstein D."/>
            <person name="Chapman S.B."/>
            <person name="Chen Z."/>
            <person name="Engels R."/>
            <person name="Freedman E."/>
            <person name="Gellesch M."/>
            <person name="Goldberg J."/>
            <person name="Griggs A."/>
            <person name="Gujja S."/>
            <person name="Heilman E."/>
            <person name="Heiman D."/>
            <person name="Hepburn T."/>
            <person name="Howarth C."/>
            <person name="Jen D."/>
            <person name="Larson L."/>
            <person name="Lewis B."/>
            <person name="Mehta T."/>
            <person name="Park D."/>
            <person name="Pearson M."/>
            <person name="Roberts A."/>
            <person name="Saif S."/>
            <person name="Shea T."/>
            <person name="Shenoy N."/>
            <person name="Sisk P."/>
            <person name="Stolte C."/>
            <person name="Sykes S."/>
            <person name="Thomson T."/>
            <person name="Walk T."/>
            <person name="White J."/>
            <person name="Yandava C."/>
            <person name="Izard J."/>
            <person name="Baranova O.V."/>
            <person name="Blanton J.M."/>
            <person name="Tanner A.C."/>
            <person name="Dewhirst F.E."/>
            <person name="Haas B."/>
            <person name="Nusbaum C."/>
            <person name="Birren B."/>
        </authorList>
    </citation>
    <scope>NUCLEOTIDE SEQUENCE [LARGE SCALE GENOMIC DNA]</scope>
    <source>
        <strain evidence="2">1-1 BBBD Race 1</strain>
    </source>
</reference>
<feature type="compositionally biased region" description="Polar residues" evidence="1">
    <location>
        <begin position="29"/>
        <end position="39"/>
    </location>
</feature>
<name>A0A0C4EJ60_PUCT1</name>